<organism evidence="2 3">
    <name type="scientific">Scylla paramamosain</name>
    <name type="common">Mud crab</name>
    <dbReference type="NCBI Taxonomy" id="85552"/>
    <lineage>
        <taxon>Eukaryota</taxon>
        <taxon>Metazoa</taxon>
        <taxon>Ecdysozoa</taxon>
        <taxon>Arthropoda</taxon>
        <taxon>Crustacea</taxon>
        <taxon>Multicrustacea</taxon>
        <taxon>Malacostraca</taxon>
        <taxon>Eumalacostraca</taxon>
        <taxon>Eucarida</taxon>
        <taxon>Decapoda</taxon>
        <taxon>Pleocyemata</taxon>
        <taxon>Brachyura</taxon>
        <taxon>Eubrachyura</taxon>
        <taxon>Portunoidea</taxon>
        <taxon>Portunidae</taxon>
        <taxon>Portuninae</taxon>
        <taxon>Scylla</taxon>
    </lineage>
</organism>
<accession>A0AAW0TNN2</accession>
<proteinExistence type="predicted"/>
<evidence type="ECO:0000313" key="2">
    <source>
        <dbReference type="EMBL" id="KAK8389338.1"/>
    </source>
</evidence>
<protein>
    <recommendedName>
        <fullName evidence="4">Reverse transcriptase domain-containing protein</fullName>
    </recommendedName>
</protein>
<comment type="caution">
    <text evidence="2">The sequence shown here is derived from an EMBL/GenBank/DDBJ whole genome shotgun (WGS) entry which is preliminary data.</text>
</comment>
<evidence type="ECO:0008006" key="4">
    <source>
        <dbReference type="Google" id="ProtNLM"/>
    </source>
</evidence>
<keyword evidence="3" id="KW-1185">Reference proteome</keyword>
<evidence type="ECO:0000256" key="1">
    <source>
        <dbReference type="SAM" id="MobiDB-lite"/>
    </source>
</evidence>
<sequence>MGTIETNTLQDNRPSLYCHYIDDILVRVKNIEEFQYLKERLTRASSLNFTYEESKEGRLPFLDVLVTARSSVSSRAYTPTKPTENSASAETANAHNVTYSLPSTHMSDVPSPTAPPGTQHTGNCNASHMSSLTTVIRTVKCTKSSRIPPTNGTPAQNIHPYKIKNHIPLSIPHPHQHTLGDLDFSSRSSKTSSSLSRYQLADSLAAELLCLPPVPSPLLSTYLRGFTNSRVAVSRWLRLCSSARGAASARSNLKAMLILPKIDLPFNNVEELSFSGLPLYENDKLEQYSRRENLRILGLEEEADETEGVLEVKIIGLAGDIGVKLKTCDISVAHRLGKPREGEQK</sequence>
<dbReference type="AlphaFoldDB" id="A0AAW0TNN2"/>
<name>A0AAW0TNN2_SCYPA</name>
<dbReference type="Proteomes" id="UP001487740">
    <property type="component" value="Unassembled WGS sequence"/>
</dbReference>
<reference evidence="2 3" key="1">
    <citation type="submission" date="2023-03" db="EMBL/GenBank/DDBJ databases">
        <title>High-quality genome of Scylla paramamosain provides insights in environmental adaptation.</title>
        <authorList>
            <person name="Zhang L."/>
        </authorList>
    </citation>
    <scope>NUCLEOTIDE SEQUENCE [LARGE SCALE GENOMIC DNA]</scope>
    <source>
        <strain evidence="2">LZ_2023a</strain>
        <tissue evidence="2">Muscle</tissue>
    </source>
</reference>
<dbReference type="EMBL" id="JARAKH010000027">
    <property type="protein sequence ID" value="KAK8389338.1"/>
    <property type="molecule type" value="Genomic_DNA"/>
</dbReference>
<feature type="region of interest" description="Disordered" evidence="1">
    <location>
        <begin position="100"/>
        <end position="120"/>
    </location>
</feature>
<gene>
    <name evidence="2" type="ORF">O3P69_008818</name>
</gene>
<evidence type="ECO:0000313" key="3">
    <source>
        <dbReference type="Proteomes" id="UP001487740"/>
    </source>
</evidence>